<dbReference type="RefSeq" id="WP_348577146.1">
    <property type="nucleotide sequence ID" value="NZ_JBDYKN010000010.1"/>
</dbReference>
<evidence type="ECO:0000256" key="4">
    <source>
        <dbReference type="ARBA" id="ARBA00022692"/>
    </source>
</evidence>
<feature type="transmembrane region" description="Helical" evidence="7">
    <location>
        <begin position="40"/>
        <end position="60"/>
    </location>
</feature>
<reference evidence="8 9" key="1">
    <citation type="submission" date="2024-05" db="EMBL/GenBank/DDBJ databases">
        <authorList>
            <person name="Busch G.E."/>
            <person name="Sharma I."/>
        </authorList>
    </citation>
    <scope>NUCLEOTIDE SEQUENCE [LARGE SCALE GENOMIC DNA]</scope>
    <source>
        <strain evidence="8 9">23GB23</strain>
    </source>
</reference>
<evidence type="ECO:0000256" key="6">
    <source>
        <dbReference type="ARBA" id="ARBA00023136"/>
    </source>
</evidence>
<feature type="transmembrane region" description="Helical" evidence="7">
    <location>
        <begin position="67"/>
        <end position="85"/>
    </location>
</feature>
<dbReference type="InterPro" id="IPR001851">
    <property type="entry name" value="ABC_transp_permease"/>
</dbReference>
<dbReference type="Pfam" id="PF02653">
    <property type="entry name" value="BPD_transp_2"/>
    <property type="match status" value="1"/>
</dbReference>
<keyword evidence="6 7" id="KW-0472">Membrane</keyword>
<name>A0ABV0L135_9GAMM</name>
<dbReference type="EMBL" id="JBDYKN010000010">
    <property type="protein sequence ID" value="MEP7730105.1"/>
    <property type="molecule type" value="Genomic_DNA"/>
</dbReference>
<gene>
    <name evidence="8" type="ORF">ABKW32_11650</name>
</gene>
<evidence type="ECO:0000313" key="8">
    <source>
        <dbReference type="EMBL" id="MEP7730105.1"/>
    </source>
</evidence>
<dbReference type="PANTHER" id="PTHR32196">
    <property type="entry name" value="ABC TRANSPORTER PERMEASE PROTEIN YPHD-RELATED-RELATED"/>
    <property type="match status" value="1"/>
</dbReference>
<dbReference type="CDD" id="cd06579">
    <property type="entry name" value="TM_PBP1_transp_AraH_like"/>
    <property type="match status" value="1"/>
</dbReference>
<feature type="transmembrane region" description="Helical" evidence="7">
    <location>
        <begin position="210"/>
        <end position="230"/>
    </location>
</feature>
<comment type="similarity">
    <text evidence="2">Belongs to the binding-protein-dependent transport system permease family. AraH/RbsC subfamily.</text>
</comment>
<protein>
    <submittedName>
        <fullName evidence="8">ABC transporter permease</fullName>
    </submittedName>
</protein>
<keyword evidence="5 7" id="KW-1133">Transmembrane helix</keyword>
<comment type="caution">
    <text evidence="8">The sequence shown here is derived from an EMBL/GenBank/DDBJ whole genome shotgun (WGS) entry which is preliminary data.</text>
</comment>
<evidence type="ECO:0000256" key="3">
    <source>
        <dbReference type="ARBA" id="ARBA00022475"/>
    </source>
</evidence>
<feature type="transmembrane region" description="Helical" evidence="7">
    <location>
        <begin position="91"/>
        <end position="115"/>
    </location>
</feature>
<evidence type="ECO:0000256" key="2">
    <source>
        <dbReference type="ARBA" id="ARBA00007942"/>
    </source>
</evidence>
<organism evidence="8 9">
    <name type="scientific">Marinomonas primoryensis</name>
    <dbReference type="NCBI Taxonomy" id="178399"/>
    <lineage>
        <taxon>Bacteria</taxon>
        <taxon>Pseudomonadati</taxon>
        <taxon>Pseudomonadota</taxon>
        <taxon>Gammaproteobacteria</taxon>
        <taxon>Oceanospirillales</taxon>
        <taxon>Oceanospirillaceae</taxon>
        <taxon>Marinomonas</taxon>
    </lineage>
</organism>
<dbReference type="PANTHER" id="PTHR32196:SF72">
    <property type="entry name" value="RIBOSE IMPORT PERMEASE PROTEIN RBSC"/>
    <property type="match status" value="1"/>
</dbReference>
<keyword evidence="3" id="KW-1003">Cell membrane</keyword>
<sequence length="333" mass="35723">MLRRFIYSREGVLSIIVLVMFFGVGVINPDFISLSNSVSIFNDTSILIMLVLGQMMVILTRCIDLSVAANVAFTGMVVAMVNQYFPELNMAILILLSLVIGAFLGAINGLFVWLLKVPSIVITLGTMSIYRGATFLLSDGAWVNSHQMSESFIALPRFEMLSMPVLAWMAIAAIIIVFWAMKYSVWGRNFYSAGGNPMAAFYAGVNVGKVQFYAFLVSGTLAGLCGYLWVSRFAVAYVDVANGFELQVVAACVIGGISIVGGVGTVVGCVIGALFIGVVNNALPIIGVSPFWQMAISGLVIIIAVIANASSDKDKARIILRKPSESIDSAQSH</sequence>
<evidence type="ECO:0000256" key="1">
    <source>
        <dbReference type="ARBA" id="ARBA00004429"/>
    </source>
</evidence>
<feature type="transmembrane region" description="Helical" evidence="7">
    <location>
        <begin position="161"/>
        <end position="181"/>
    </location>
</feature>
<evidence type="ECO:0000256" key="7">
    <source>
        <dbReference type="SAM" id="Phobius"/>
    </source>
</evidence>
<evidence type="ECO:0000256" key="5">
    <source>
        <dbReference type="ARBA" id="ARBA00022989"/>
    </source>
</evidence>
<comment type="subcellular location">
    <subcellularLocation>
        <location evidence="1">Cell inner membrane</location>
        <topology evidence="1">Multi-pass membrane protein</topology>
    </subcellularLocation>
</comment>
<evidence type="ECO:0000313" key="9">
    <source>
        <dbReference type="Proteomes" id="UP001471651"/>
    </source>
</evidence>
<feature type="transmembrane region" description="Helical" evidence="7">
    <location>
        <begin position="12"/>
        <end position="34"/>
    </location>
</feature>
<feature type="transmembrane region" description="Helical" evidence="7">
    <location>
        <begin position="291"/>
        <end position="311"/>
    </location>
</feature>
<keyword evidence="4 7" id="KW-0812">Transmembrane</keyword>
<feature type="transmembrane region" description="Helical" evidence="7">
    <location>
        <begin position="251"/>
        <end position="279"/>
    </location>
</feature>
<dbReference type="Proteomes" id="UP001471651">
    <property type="component" value="Unassembled WGS sequence"/>
</dbReference>
<accession>A0ABV0L135</accession>
<keyword evidence="9" id="KW-1185">Reference proteome</keyword>
<proteinExistence type="inferred from homology"/>